<feature type="compositionally biased region" description="Basic and acidic residues" evidence="7">
    <location>
        <begin position="424"/>
        <end position="436"/>
    </location>
</feature>
<dbReference type="InterPro" id="IPR014001">
    <property type="entry name" value="Helicase_ATP-bd"/>
</dbReference>
<evidence type="ECO:0000259" key="10">
    <source>
        <dbReference type="PROSITE" id="PS51195"/>
    </source>
</evidence>
<dbReference type="CDD" id="cd00268">
    <property type="entry name" value="DEADc"/>
    <property type="match status" value="1"/>
</dbReference>
<dbReference type="EMBL" id="JOJZ01000019">
    <property type="protein sequence ID" value="KID41554.1"/>
    <property type="molecule type" value="Genomic_DNA"/>
</dbReference>
<feature type="domain" description="Helicase ATP-binding" evidence="8">
    <location>
        <begin position="34"/>
        <end position="207"/>
    </location>
</feature>
<sequence length="453" mass="51807">MGASFKDYHFQPFIDDAIKDLGFRNPTPIQTKVIPTIKHGKSVIGKSATGSGKTHAFLLPIFDGLDLNKEDVQVVITTPSRELAYQIYDNAKQIAKFSDKTIHIGNYVGGTDKERQVEKLEREQPQVVIGTPGRVWDLVKNGDLEIHSAHQLVIDEADMTLDLGFLDTVDEIASKMAEDLQMMVFSATVPPKLKPFLKKYMKNPVMNDIPTKTVINQNVSNWLISTKGKNKNDLIYQLITMGEPYLVLIFANTRERVDEIYNYLKQQGLKVAEIHGGMQPRVRKRVMKQIQNLDYQFVVASDLAARGIDISGVSHVINDDIPTDLEYFIHRVGRTGRNGMKGIAMTLYAPGEEQKVSELEKMGIKFIPKEIKRGEVVDTYDRKRRMKRKEPKNKLDPTMIGLIKKKKKNVKPGYKKKIKRAIKQKSDEDRKIEVRNQIRARKKQKKRSSQRYQ</sequence>
<dbReference type="PROSITE" id="PS51192">
    <property type="entry name" value="HELICASE_ATP_BIND_1"/>
    <property type="match status" value="1"/>
</dbReference>
<dbReference type="PROSITE" id="PS51195">
    <property type="entry name" value="Q_MOTIF"/>
    <property type="match status" value="1"/>
</dbReference>
<keyword evidence="5" id="KW-0963">Cytoplasm</keyword>
<dbReference type="PANTHER" id="PTHR47963">
    <property type="entry name" value="DEAD-BOX ATP-DEPENDENT RNA HELICASE 47, MITOCHONDRIAL"/>
    <property type="match status" value="1"/>
</dbReference>
<keyword evidence="5" id="KW-0346">Stress response</keyword>
<dbReference type="GO" id="GO:0009409">
    <property type="term" value="P:response to cold"/>
    <property type="evidence" value="ECO:0007669"/>
    <property type="project" value="InterPro"/>
</dbReference>
<keyword evidence="4 5" id="KW-0067">ATP-binding</keyword>
<evidence type="ECO:0000256" key="3">
    <source>
        <dbReference type="ARBA" id="ARBA00022806"/>
    </source>
</evidence>
<comment type="similarity">
    <text evidence="5">Belongs to the DEAD box helicase family. CshB subfamily.</text>
</comment>
<dbReference type="InterPro" id="IPR014014">
    <property type="entry name" value="RNA_helicase_DEAD_Q_motif"/>
</dbReference>
<evidence type="ECO:0000256" key="7">
    <source>
        <dbReference type="SAM" id="MobiDB-lite"/>
    </source>
</evidence>
<dbReference type="Pfam" id="PF00270">
    <property type="entry name" value="DEAD"/>
    <property type="match status" value="1"/>
</dbReference>
<accession>A0A0C1M5R9</accession>
<evidence type="ECO:0000259" key="8">
    <source>
        <dbReference type="PROSITE" id="PS51192"/>
    </source>
</evidence>
<dbReference type="Gene3D" id="3.40.50.300">
    <property type="entry name" value="P-loop containing nucleotide triphosphate hydrolases"/>
    <property type="match status" value="2"/>
</dbReference>
<keyword evidence="3 5" id="KW-0347">Helicase</keyword>
<feature type="region of interest" description="Disordered" evidence="7">
    <location>
        <begin position="406"/>
        <end position="453"/>
    </location>
</feature>
<dbReference type="OrthoDB" id="9805696at2"/>
<dbReference type="GO" id="GO:0033592">
    <property type="term" value="F:RNA strand annealing activity"/>
    <property type="evidence" value="ECO:0007669"/>
    <property type="project" value="TreeGrafter"/>
</dbReference>
<dbReference type="GO" id="GO:0003724">
    <property type="term" value="F:RNA helicase activity"/>
    <property type="evidence" value="ECO:0007669"/>
    <property type="project" value="UniProtKB-UniRule"/>
</dbReference>
<protein>
    <recommendedName>
        <fullName evidence="5">DEAD-box ATP-dependent RNA helicase CshB</fullName>
        <ecNumber evidence="5">3.6.4.13</ecNumber>
    </recommendedName>
</protein>
<keyword evidence="1 5" id="KW-0547">Nucleotide-binding</keyword>
<dbReference type="Proteomes" id="UP000031397">
    <property type="component" value="Unassembled WGS sequence"/>
</dbReference>
<evidence type="ECO:0000256" key="1">
    <source>
        <dbReference type="ARBA" id="ARBA00022741"/>
    </source>
</evidence>
<keyword evidence="5" id="KW-0694">RNA-binding</keyword>
<keyword evidence="2 5" id="KW-0378">Hydrolase</keyword>
<dbReference type="InterPro" id="IPR011545">
    <property type="entry name" value="DEAD/DEAH_box_helicase_dom"/>
</dbReference>
<dbReference type="InterPro" id="IPR044742">
    <property type="entry name" value="DEAD/DEAH_RhlB"/>
</dbReference>
<keyword evidence="12" id="KW-1185">Reference proteome</keyword>
<evidence type="ECO:0000256" key="4">
    <source>
        <dbReference type="ARBA" id="ARBA00022840"/>
    </source>
</evidence>
<evidence type="ECO:0000313" key="12">
    <source>
        <dbReference type="Proteomes" id="UP000031397"/>
    </source>
</evidence>
<dbReference type="InterPro" id="IPR050547">
    <property type="entry name" value="DEAD_box_RNA_helicases"/>
</dbReference>
<evidence type="ECO:0000256" key="6">
    <source>
        <dbReference type="PROSITE-ProRule" id="PRU00552"/>
    </source>
</evidence>
<comment type="function">
    <text evidence="5">Probable DEAD-box RNA helicase. May work in conjunction with the cold shock proteins to ensure proper initiation of transcription at low and optimal temperatures.</text>
</comment>
<dbReference type="AlphaFoldDB" id="A0A0C1M5R9"/>
<dbReference type="PANTHER" id="PTHR47963:SF1">
    <property type="entry name" value="DEAD-BOX ATP-DEPENDENT RNA HELICASE CSHB"/>
    <property type="match status" value="1"/>
</dbReference>
<dbReference type="GO" id="GO:0005840">
    <property type="term" value="C:ribosome"/>
    <property type="evidence" value="ECO:0007669"/>
    <property type="project" value="TreeGrafter"/>
</dbReference>
<feature type="domain" description="Helicase C-terminal" evidence="9">
    <location>
        <begin position="234"/>
        <end position="385"/>
    </location>
</feature>
<evidence type="ECO:0000313" key="11">
    <source>
        <dbReference type="EMBL" id="KID41554.1"/>
    </source>
</evidence>
<dbReference type="SUPFAM" id="SSF52540">
    <property type="entry name" value="P-loop containing nucleoside triphosphate hydrolases"/>
    <property type="match status" value="1"/>
</dbReference>
<dbReference type="CDD" id="cd18787">
    <property type="entry name" value="SF2_C_DEAD"/>
    <property type="match status" value="1"/>
</dbReference>
<dbReference type="InterPro" id="IPR001650">
    <property type="entry name" value="Helicase_C-like"/>
</dbReference>
<comment type="subcellular location">
    <subcellularLocation>
        <location evidence="5">Cytoplasm</location>
    </subcellularLocation>
</comment>
<feature type="compositionally biased region" description="Basic residues" evidence="7">
    <location>
        <begin position="406"/>
        <end position="423"/>
    </location>
</feature>
<comment type="catalytic activity">
    <reaction evidence="5">
        <text>ATP + H2O = ADP + phosphate + H(+)</text>
        <dbReference type="Rhea" id="RHEA:13065"/>
        <dbReference type="ChEBI" id="CHEBI:15377"/>
        <dbReference type="ChEBI" id="CHEBI:15378"/>
        <dbReference type="ChEBI" id="CHEBI:30616"/>
        <dbReference type="ChEBI" id="CHEBI:43474"/>
        <dbReference type="ChEBI" id="CHEBI:456216"/>
        <dbReference type="EC" id="3.6.4.13"/>
    </reaction>
</comment>
<dbReference type="PATRIC" id="fig|1614.7.peg.752"/>
<dbReference type="HAMAP" id="MF_01494">
    <property type="entry name" value="DEAD_helicase_CshB"/>
    <property type="match status" value="1"/>
</dbReference>
<evidence type="ECO:0000259" key="9">
    <source>
        <dbReference type="PROSITE" id="PS51194"/>
    </source>
</evidence>
<organism evidence="11 12">
    <name type="scientific">Fructilactobacillus fructivorans</name>
    <dbReference type="NCBI Taxonomy" id="1614"/>
    <lineage>
        <taxon>Bacteria</taxon>
        <taxon>Bacillati</taxon>
        <taxon>Bacillota</taxon>
        <taxon>Bacilli</taxon>
        <taxon>Lactobacillales</taxon>
        <taxon>Lactobacillaceae</taxon>
        <taxon>Fructilactobacillus</taxon>
    </lineage>
</organism>
<feature type="domain" description="DEAD-box RNA helicase Q" evidence="10">
    <location>
        <begin position="3"/>
        <end position="31"/>
    </location>
</feature>
<comment type="caution">
    <text evidence="11">The sequence shown here is derived from an EMBL/GenBank/DDBJ whole genome shotgun (WGS) entry which is preliminary data.</text>
</comment>
<dbReference type="GO" id="GO:0005829">
    <property type="term" value="C:cytosol"/>
    <property type="evidence" value="ECO:0007669"/>
    <property type="project" value="TreeGrafter"/>
</dbReference>
<proteinExistence type="inferred from homology"/>
<dbReference type="RefSeq" id="WP_039144280.1">
    <property type="nucleotide sequence ID" value="NZ_JOJZ01000019.1"/>
</dbReference>
<dbReference type="EC" id="3.6.4.13" evidence="5"/>
<dbReference type="InterPro" id="IPR027417">
    <property type="entry name" value="P-loop_NTPase"/>
</dbReference>
<feature type="short sequence motif" description="Q motif" evidence="6">
    <location>
        <begin position="3"/>
        <end position="31"/>
    </location>
</feature>
<reference evidence="11 12" key="1">
    <citation type="submission" date="2014-06" db="EMBL/GenBank/DDBJ databases">
        <title>Functional and comparative genomic analyses of the Drosophila gut microbiota identify candidate symbiosis factors.</title>
        <authorList>
            <person name="Newell P.D."/>
            <person name="Chaston J.M."/>
            <person name="Douglas A.E."/>
        </authorList>
    </citation>
    <scope>NUCLEOTIDE SEQUENCE [LARGE SCALE GENOMIC DNA]</scope>
    <source>
        <strain evidence="11 12">DmCS_002</strain>
    </source>
</reference>
<dbReference type="PROSITE" id="PS51194">
    <property type="entry name" value="HELICASE_CTER"/>
    <property type="match status" value="1"/>
</dbReference>
<feature type="compositionally biased region" description="Basic residues" evidence="7">
    <location>
        <begin position="438"/>
        <end position="453"/>
    </location>
</feature>
<dbReference type="GeneID" id="74913461"/>
<dbReference type="GO" id="GO:0016887">
    <property type="term" value="F:ATP hydrolysis activity"/>
    <property type="evidence" value="ECO:0007669"/>
    <property type="project" value="RHEA"/>
</dbReference>
<dbReference type="InterPro" id="IPR030881">
    <property type="entry name" value="CshB"/>
</dbReference>
<dbReference type="SMART" id="SM00490">
    <property type="entry name" value="HELICc"/>
    <property type="match status" value="1"/>
</dbReference>
<dbReference type="GO" id="GO:0006401">
    <property type="term" value="P:RNA catabolic process"/>
    <property type="evidence" value="ECO:0007669"/>
    <property type="project" value="UniProtKB-UniRule"/>
</dbReference>
<dbReference type="GO" id="GO:0005524">
    <property type="term" value="F:ATP binding"/>
    <property type="evidence" value="ECO:0007669"/>
    <property type="project" value="UniProtKB-UniRule"/>
</dbReference>
<gene>
    <name evidence="5" type="primary">cshB</name>
    <name evidence="11" type="ORF">LfDm3_0796</name>
</gene>
<name>A0A0C1M5R9_9LACO</name>
<evidence type="ECO:0000256" key="2">
    <source>
        <dbReference type="ARBA" id="ARBA00022801"/>
    </source>
</evidence>
<evidence type="ECO:0000256" key="5">
    <source>
        <dbReference type="HAMAP-Rule" id="MF_01494"/>
    </source>
</evidence>
<dbReference type="SMART" id="SM00487">
    <property type="entry name" value="DEXDc"/>
    <property type="match status" value="1"/>
</dbReference>
<dbReference type="Pfam" id="PF00271">
    <property type="entry name" value="Helicase_C"/>
    <property type="match status" value="1"/>
</dbReference>